<proteinExistence type="predicted"/>
<feature type="non-terminal residue" evidence="1">
    <location>
        <position position="1"/>
    </location>
</feature>
<organism evidence="1 2">
    <name type="scientific">Trifolium medium</name>
    <dbReference type="NCBI Taxonomy" id="97028"/>
    <lineage>
        <taxon>Eukaryota</taxon>
        <taxon>Viridiplantae</taxon>
        <taxon>Streptophyta</taxon>
        <taxon>Embryophyta</taxon>
        <taxon>Tracheophyta</taxon>
        <taxon>Spermatophyta</taxon>
        <taxon>Magnoliopsida</taxon>
        <taxon>eudicotyledons</taxon>
        <taxon>Gunneridae</taxon>
        <taxon>Pentapetalae</taxon>
        <taxon>rosids</taxon>
        <taxon>fabids</taxon>
        <taxon>Fabales</taxon>
        <taxon>Fabaceae</taxon>
        <taxon>Papilionoideae</taxon>
        <taxon>50 kb inversion clade</taxon>
        <taxon>NPAAA clade</taxon>
        <taxon>Hologalegina</taxon>
        <taxon>IRL clade</taxon>
        <taxon>Trifolieae</taxon>
        <taxon>Trifolium</taxon>
    </lineage>
</organism>
<evidence type="ECO:0000313" key="1">
    <source>
        <dbReference type="EMBL" id="MCI56455.1"/>
    </source>
</evidence>
<accession>A0A392T830</accession>
<comment type="caution">
    <text evidence="1">The sequence shown here is derived from an EMBL/GenBank/DDBJ whole genome shotgun (WGS) entry which is preliminary data.</text>
</comment>
<name>A0A392T830_9FABA</name>
<dbReference type="AlphaFoldDB" id="A0A392T830"/>
<dbReference type="Proteomes" id="UP000265520">
    <property type="component" value="Unassembled WGS sequence"/>
</dbReference>
<reference evidence="1 2" key="1">
    <citation type="journal article" date="2018" name="Front. Plant Sci.">
        <title>Red Clover (Trifolium pratense) and Zigzag Clover (T. medium) - A Picture of Genomic Similarities and Differences.</title>
        <authorList>
            <person name="Dluhosova J."/>
            <person name="Istvanek J."/>
            <person name="Nedelnik J."/>
            <person name="Repkova J."/>
        </authorList>
    </citation>
    <scope>NUCLEOTIDE SEQUENCE [LARGE SCALE GENOMIC DNA]</scope>
    <source>
        <strain evidence="2">cv. 10/8</strain>
        <tissue evidence="1">Leaf</tissue>
    </source>
</reference>
<keyword evidence="2" id="KW-1185">Reference proteome</keyword>
<dbReference type="EMBL" id="LXQA010512638">
    <property type="protein sequence ID" value="MCI56455.1"/>
    <property type="molecule type" value="Genomic_DNA"/>
</dbReference>
<sequence length="51" mass="5706">LGKSNSDFDSFVRVFAKGDDLKFGSGDIAQDFFVQELFLFLLLEVTLTEVS</sequence>
<protein>
    <submittedName>
        <fullName evidence="1">Uncharacterized protein</fullName>
    </submittedName>
</protein>
<evidence type="ECO:0000313" key="2">
    <source>
        <dbReference type="Proteomes" id="UP000265520"/>
    </source>
</evidence>